<dbReference type="GO" id="GO:0008270">
    <property type="term" value="F:zinc ion binding"/>
    <property type="evidence" value="ECO:0007669"/>
    <property type="project" value="InterPro"/>
</dbReference>
<comment type="similarity">
    <text evidence="2">Belongs to the DODA-type extradiol aromatic ring-opening dioxygenase family.</text>
</comment>
<dbReference type="PANTHER" id="PTHR30096">
    <property type="entry name" value="4,5-DOPA DIOXYGENASE EXTRADIOL-LIKE PROTEIN"/>
    <property type="match status" value="1"/>
</dbReference>
<keyword evidence="4" id="KW-0862">Zinc</keyword>
<dbReference type="EMBL" id="QGTR01000001">
    <property type="protein sequence ID" value="PWW04447.1"/>
    <property type="molecule type" value="Genomic_DNA"/>
</dbReference>
<dbReference type="PANTHER" id="PTHR30096:SF0">
    <property type="entry name" value="4,5-DOPA DIOXYGENASE EXTRADIOL-LIKE PROTEIN"/>
    <property type="match status" value="1"/>
</dbReference>
<organism evidence="7 8">
    <name type="scientific">Hoeflea marina</name>
    <dbReference type="NCBI Taxonomy" id="274592"/>
    <lineage>
        <taxon>Bacteria</taxon>
        <taxon>Pseudomonadati</taxon>
        <taxon>Pseudomonadota</taxon>
        <taxon>Alphaproteobacteria</taxon>
        <taxon>Hyphomicrobiales</taxon>
        <taxon>Rhizobiaceae</taxon>
        <taxon>Hoeflea</taxon>
    </lineage>
</organism>
<evidence type="ECO:0000256" key="2">
    <source>
        <dbReference type="ARBA" id="ARBA00007581"/>
    </source>
</evidence>
<dbReference type="GO" id="GO:0016702">
    <property type="term" value="F:oxidoreductase activity, acting on single donors with incorporation of molecular oxygen, incorporation of two atoms of oxygen"/>
    <property type="evidence" value="ECO:0007669"/>
    <property type="project" value="UniProtKB-ARBA"/>
</dbReference>
<dbReference type="CDD" id="cd07363">
    <property type="entry name" value="45_DOPA_Dioxygenase"/>
    <property type="match status" value="1"/>
</dbReference>
<dbReference type="OrthoDB" id="9790889at2"/>
<comment type="caution">
    <text evidence="7">The sequence shown here is derived from an EMBL/GenBank/DDBJ whole genome shotgun (WGS) entry which is preliminary data.</text>
</comment>
<dbReference type="AlphaFoldDB" id="A0A317PU36"/>
<dbReference type="GO" id="GO:0008198">
    <property type="term" value="F:ferrous iron binding"/>
    <property type="evidence" value="ECO:0007669"/>
    <property type="project" value="InterPro"/>
</dbReference>
<feature type="domain" description="Extradiol ring-cleavage dioxygenase class III enzyme subunit B" evidence="6">
    <location>
        <begin position="38"/>
        <end position="260"/>
    </location>
</feature>
<evidence type="ECO:0000256" key="1">
    <source>
        <dbReference type="ARBA" id="ARBA00001947"/>
    </source>
</evidence>
<dbReference type="Proteomes" id="UP000246352">
    <property type="component" value="Unassembled WGS sequence"/>
</dbReference>
<evidence type="ECO:0000256" key="5">
    <source>
        <dbReference type="ARBA" id="ARBA00023002"/>
    </source>
</evidence>
<accession>A0A317PU36</accession>
<reference evidence="7 8" key="1">
    <citation type="submission" date="2018-05" db="EMBL/GenBank/DDBJ databases">
        <title>Genomic Encyclopedia of Type Strains, Phase IV (KMG-IV): sequencing the most valuable type-strain genomes for metagenomic binning, comparative biology and taxonomic classification.</title>
        <authorList>
            <person name="Goeker M."/>
        </authorList>
    </citation>
    <scope>NUCLEOTIDE SEQUENCE [LARGE SCALE GENOMIC DNA]</scope>
    <source>
        <strain evidence="7 8">DSM 16791</strain>
    </source>
</reference>
<evidence type="ECO:0000313" key="8">
    <source>
        <dbReference type="Proteomes" id="UP000246352"/>
    </source>
</evidence>
<dbReference type="InterPro" id="IPR004183">
    <property type="entry name" value="Xdiol_dOase_suB"/>
</dbReference>
<keyword evidence="3" id="KW-0479">Metal-binding</keyword>
<sequence length="279" mass="29672">MSDPSAVPATDATAMPSLFISHGSPDTAIADTSAAAFLRRAAGDLPRPKAIVVVSAHFEVSGGTAVLADAKPQTVHDFGGFQQELYEMQYPAPGDPGLATAIVDSLVAQGFHSQPVSGHGFDHGVWVPLKLMYPDADIPVVAVSVDPRAGPDYHLRLGHALAGLGRQGVLVIGSGSFTHNLREAFVALRQGNRDPAVQPWVTDFVDWMNGRLAAGDSTALLDYRRQAPFAERNHPTDEHLLPLYAAMGAAGEAFIARQLHDSNEFGVLSMAMWRFDAAA</sequence>
<protein>
    <submittedName>
        <fullName evidence="7">4,5-DOPA dioxygenase extradiol</fullName>
    </submittedName>
</protein>
<proteinExistence type="inferred from homology"/>
<dbReference type="Pfam" id="PF02900">
    <property type="entry name" value="LigB"/>
    <property type="match status" value="1"/>
</dbReference>
<evidence type="ECO:0000313" key="7">
    <source>
        <dbReference type="EMBL" id="PWW04447.1"/>
    </source>
</evidence>
<keyword evidence="7" id="KW-0223">Dioxygenase</keyword>
<keyword evidence="5" id="KW-0560">Oxidoreductase</keyword>
<keyword evidence="8" id="KW-1185">Reference proteome</keyword>
<dbReference type="PIRSF" id="PIRSF006157">
    <property type="entry name" value="Doxgns_DODA"/>
    <property type="match status" value="1"/>
</dbReference>
<comment type="cofactor">
    <cofactor evidence="1">
        <name>Zn(2+)</name>
        <dbReference type="ChEBI" id="CHEBI:29105"/>
    </cofactor>
</comment>
<dbReference type="SUPFAM" id="SSF53213">
    <property type="entry name" value="LigB-like"/>
    <property type="match status" value="1"/>
</dbReference>
<evidence type="ECO:0000259" key="6">
    <source>
        <dbReference type="Pfam" id="PF02900"/>
    </source>
</evidence>
<dbReference type="InterPro" id="IPR014436">
    <property type="entry name" value="Extradiol_dOase_DODA"/>
</dbReference>
<evidence type="ECO:0000256" key="3">
    <source>
        <dbReference type="ARBA" id="ARBA00022723"/>
    </source>
</evidence>
<evidence type="ECO:0000256" key="4">
    <source>
        <dbReference type="ARBA" id="ARBA00022833"/>
    </source>
</evidence>
<name>A0A317PU36_9HYPH</name>
<gene>
    <name evidence="7" type="ORF">DFR52_1011145</name>
</gene>
<dbReference type="RefSeq" id="WP_110030882.1">
    <property type="nucleotide sequence ID" value="NZ_QGTR01000001.1"/>
</dbReference>
<dbReference type="Gene3D" id="3.40.830.10">
    <property type="entry name" value="LigB-like"/>
    <property type="match status" value="1"/>
</dbReference>